<dbReference type="GO" id="GO:0005737">
    <property type="term" value="C:cytoplasm"/>
    <property type="evidence" value="ECO:0007669"/>
    <property type="project" value="UniProtKB-SubCell"/>
</dbReference>
<dbReference type="PANTHER" id="PTHR14614:SF39">
    <property type="entry name" value="HISTIDINE PROTEIN METHYLTRANSFERASE 1 HOMOLOG"/>
    <property type="match status" value="1"/>
</dbReference>
<dbReference type="InterPro" id="IPR019410">
    <property type="entry name" value="Methyltransf_16"/>
</dbReference>
<evidence type="ECO:0000313" key="11">
    <source>
        <dbReference type="Proteomes" id="UP000037069"/>
    </source>
</evidence>
<keyword evidence="4" id="KW-0963">Cytoplasm</keyword>
<evidence type="ECO:0000256" key="6">
    <source>
        <dbReference type="ARBA" id="ARBA00022679"/>
    </source>
</evidence>
<dbReference type="Gene3D" id="3.40.50.150">
    <property type="entry name" value="Vaccinia Virus protein VP39"/>
    <property type="match status" value="1"/>
</dbReference>
<accession>A0A0L0BX58</accession>
<gene>
    <name evidence="10" type="ORF">FF38_09633</name>
</gene>
<dbReference type="OrthoDB" id="1723750at2759"/>
<evidence type="ECO:0000256" key="4">
    <source>
        <dbReference type="ARBA" id="ARBA00022490"/>
    </source>
</evidence>
<evidence type="ECO:0000256" key="2">
    <source>
        <dbReference type="ARBA" id="ARBA00004496"/>
    </source>
</evidence>
<evidence type="ECO:0000256" key="9">
    <source>
        <dbReference type="ARBA" id="ARBA00038126"/>
    </source>
</evidence>
<dbReference type="OMA" id="FQSESVW"/>
<reference evidence="10 11" key="1">
    <citation type="journal article" date="2015" name="Nat. Commun.">
        <title>Lucilia cuprina genome unlocks parasitic fly biology to underpin future interventions.</title>
        <authorList>
            <person name="Anstead C.A."/>
            <person name="Korhonen P.K."/>
            <person name="Young N.D."/>
            <person name="Hall R.S."/>
            <person name="Jex A.R."/>
            <person name="Murali S.C."/>
            <person name="Hughes D.S."/>
            <person name="Lee S.F."/>
            <person name="Perry T."/>
            <person name="Stroehlein A.J."/>
            <person name="Ansell B.R."/>
            <person name="Breugelmans B."/>
            <person name="Hofmann A."/>
            <person name="Qu J."/>
            <person name="Dugan S."/>
            <person name="Lee S.L."/>
            <person name="Chao H."/>
            <person name="Dinh H."/>
            <person name="Han Y."/>
            <person name="Doddapaneni H.V."/>
            <person name="Worley K.C."/>
            <person name="Muzny D.M."/>
            <person name="Ioannidis P."/>
            <person name="Waterhouse R.M."/>
            <person name="Zdobnov E.M."/>
            <person name="James P.J."/>
            <person name="Bagnall N.H."/>
            <person name="Kotze A.C."/>
            <person name="Gibbs R.A."/>
            <person name="Richards S."/>
            <person name="Batterham P."/>
            <person name="Gasser R.B."/>
        </authorList>
    </citation>
    <scope>NUCLEOTIDE SEQUENCE [LARGE SCALE GENOMIC DNA]</scope>
    <source>
        <strain evidence="10 11">LS</strain>
        <tissue evidence="10">Full body</tissue>
    </source>
</reference>
<dbReference type="Pfam" id="PF10294">
    <property type="entry name" value="Methyltransf_16"/>
    <property type="match status" value="1"/>
</dbReference>
<dbReference type="GO" id="GO:0018064">
    <property type="term" value="F:protein-L-histidine N-tele-methyltransferase activity"/>
    <property type="evidence" value="ECO:0007669"/>
    <property type="project" value="UniProtKB-EC"/>
</dbReference>
<dbReference type="AlphaFoldDB" id="A0A0L0BX58"/>
<evidence type="ECO:0000256" key="1">
    <source>
        <dbReference type="ARBA" id="ARBA00004123"/>
    </source>
</evidence>
<organism evidence="10 11">
    <name type="scientific">Lucilia cuprina</name>
    <name type="common">Green bottle fly</name>
    <name type="synonym">Australian sheep blowfly</name>
    <dbReference type="NCBI Taxonomy" id="7375"/>
    <lineage>
        <taxon>Eukaryota</taxon>
        <taxon>Metazoa</taxon>
        <taxon>Ecdysozoa</taxon>
        <taxon>Arthropoda</taxon>
        <taxon>Hexapoda</taxon>
        <taxon>Insecta</taxon>
        <taxon>Pterygota</taxon>
        <taxon>Neoptera</taxon>
        <taxon>Endopterygota</taxon>
        <taxon>Diptera</taxon>
        <taxon>Brachycera</taxon>
        <taxon>Muscomorpha</taxon>
        <taxon>Oestroidea</taxon>
        <taxon>Calliphoridae</taxon>
        <taxon>Luciliinae</taxon>
        <taxon>Lucilia</taxon>
    </lineage>
</organism>
<keyword evidence="8" id="KW-0539">Nucleus</keyword>
<dbReference type="EC" id="2.1.1.85" evidence="3"/>
<name>A0A0L0BX58_LUCCU</name>
<keyword evidence="5" id="KW-0489">Methyltransferase</keyword>
<dbReference type="CDD" id="cd02440">
    <property type="entry name" value="AdoMet_MTases"/>
    <property type="match status" value="1"/>
</dbReference>
<evidence type="ECO:0000256" key="7">
    <source>
        <dbReference type="ARBA" id="ARBA00022691"/>
    </source>
</evidence>
<evidence type="ECO:0000256" key="8">
    <source>
        <dbReference type="ARBA" id="ARBA00023242"/>
    </source>
</evidence>
<sequence length="310" mass="35633">MFKFDFQVEETEEENPFVNDKHCADKEKIVSLDSSIIDWYEAEEVLLSKEIIENIDVCKLNSTEKSIDGVSITHMVAGFLLEDIKDNEHTDLDIKKAEEQHSDLIPGVYEGGAKIWECTDDLLQYLAENYKDEKWPTANVLDLGCGSGLLGIYAFLKGAKVTFQDYNKDVLEKITIPNVLLNTATTNEKEDGEQEVLYDVKKIEENVKFYSGDWSKWSQMFENEEKYDIILTSETIYNPQNQQKLLNCLYDQLKPNGVVLLAAKIYYFGVGGGLRQFEELIEKDKRFKCKTVWLSTEGVNREIVELIKLT</sequence>
<proteinExistence type="inferred from homology"/>
<dbReference type="GO" id="GO:0032259">
    <property type="term" value="P:methylation"/>
    <property type="evidence" value="ECO:0007669"/>
    <property type="project" value="UniProtKB-KW"/>
</dbReference>
<evidence type="ECO:0000256" key="5">
    <source>
        <dbReference type="ARBA" id="ARBA00022603"/>
    </source>
</evidence>
<evidence type="ECO:0000256" key="3">
    <source>
        <dbReference type="ARBA" id="ARBA00012533"/>
    </source>
</evidence>
<keyword evidence="6" id="KW-0808">Transferase</keyword>
<comment type="caution">
    <text evidence="10">The sequence shown here is derived from an EMBL/GenBank/DDBJ whole genome shotgun (WGS) entry which is preliminary data.</text>
</comment>
<dbReference type="EMBL" id="JRES01001205">
    <property type="protein sequence ID" value="KNC24632.1"/>
    <property type="molecule type" value="Genomic_DNA"/>
</dbReference>
<protein>
    <recommendedName>
        <fullName evidence="3">protein-histidine N-methyltransferase</fullName>
        <ecNumber evidence="3">2.1.1.85</ecNumber>
    </recommendedName>
</protein>
<comment type="similarity">
    <text evidence="9">Belongs to the methyltransferase superfamily. METTL18 family.</text>
</comment>
<dbReference type="Proteomes" id="UP000037069">
    <property type="component" value="Unassembled WGS sequence"/>
</dbReference>
<dbReference type="SUPFAM" id="SSF53335">
    <property type="entry name" value="S-adenosyl-L-methionine-dependent methyltransferases"/>
    <property type="match status" value="1"/>
</dbReference>
<dbReference type="InterPro" id="IPR029063">
    <property type="entry name" value="SAM-dependent_MTases_sf"/>
</dbReference>
<comment type="subcellular location">
    <subcellularLocation>
        <location evidence="2">Cytoplasm</location>
    </subcellularLocation>
    <subcellularLocation>
        <location evidence="1">Nucleus</location>
    </subcellularLocation>
</comment>
<keyword evidence="7" id="KW-0949">S-adenosyl-L-methionine</keyword>
<dbReference type="STRING" id="7375.A0A0L0BX58"/>
<keyword evidence="11" id="KW-1185">Reference proteome</keyword>
<dbReference type="GO" id="GO:0005634">
    <property type="term" value="C:nucleus"/>
    <property type="evidence" value="ECO:0007669"/>
    <property type="project" value="UniProtKB-SubCell"/>
</dbReference>
<dbReference type="PANTHER" id="PTHR14614">
    <property type="entry name" value="HEPATOCELLULAR CARCINOMA-ASSOCIATED ANTIGEN"/>
    <property type="match status" value="1"/>
</dbReference>
<evidence type="ECO:0000313" key="10">
    <source>
        <dbReference type="EMBL" id="KNC24632.1"/>
    </source>
</evidence>